<name>A0A137ST29_9BACT</name>
<evidence type="ECO:0000313" key="2">
    <source>
        <dbReference type="Proteomes" id="UP000070093"/>
    </source>
</evidence>
<reference evidence="1 2" key="1">
    <citation type="submission" date="2016-02" db="EMBL/GenBank/DDBJ databases">
        <authorList>
            <person name="Wen L."/>
            <person name="He K."/>
            <person name="Yang H."/>
        </authorList>
    </citation>
    <scope>NUCLEOTIDE SEQUENCE [LARGE SCALE GENOMIC DNA]</scope>
    <source>
        <strain evidence="1 2">GED7880</strain>
    </source>
</reference>
<organism evidence="1 2">
    <name type="scientific">Prevotella bivia</name>
    <dbReference type="NCBI Taxonomy" id="28125"/>
    <lineage>
        <taxon>Bacteria</taxon>
        <taxon>Pseudomonadati</taxon>
        <taxon>Bacteroidota</taxon>
        <taxon>Bacteroidia</taxon>
        <taxon>Bacteroidales</taxon>
        <taxon>Prevotellaceae</taxon>
        <taxon>Prevotella</taxon>
    </lineage>
</organism>
<dbReference type="Proteomes" id="UP000070093">
    <property type="component" value="Unassembled WGS sequence"/>
</dbReference>
<sequence length="163" mass="18938">MELSESFLKTPLAELSVKDFVSLLKEYQGSYETSSEQLFDEDVWVSGYKNLAKYLHCSVPTVCRLVKTGKINPAIRKIGATYWFNKNMIRDLMKVRGMKKFFKSINLVELLQIRKKRNYQLQTTKCRINSWQQFSDTMSLLAIVAGVITIITKRINKKSELEI</sequence>
<accession>A0A137ST29</accession>
<protein>
    <submittedName>
        <fullName evidence="1">Uncharacterized protein</fullName>
    </submittedName>
</protein>
<dbReference type="InterPro" id="IPR024363">
    <property type="entry name" value="DUF3853"/>
</dbReference>
<evidence type="ECO:0000313" key="1">
    <source>
        <dbReference type="EMBL" id="KXO15632.1"/>
    </source>
</evidence>
<dbReference type="AlphaFoldDB" id="A0A137ST29"/>
<proteinExistence type="predicted"/>
<dbReference type="RefSeq" id="WP_230959394.1">
    <property type="nucleotide sequence ID" value="NZ_KQ965697.1"/>
</dbReference>
<gene>
    <name evidence="1" type="ORF">HMPREF3202_01635</name>
</gene>
<dbReference type="PATRIC" id="fig|28125.4.peg.1624"/>
<comment type="caution">
    <text evidence="1">The sequence shown here is derived from an EMBL/GenBank/DDBJ whole genome shotgun (WGS) entry which is preliminary data.</text>
</comment>
<dbReference type="EMBL" id="LTAG01000097">
    <property type="protein sequence ID" value="KXO15632.1"/>
    <property type="molecule type" value="Genomic_DNA"/>
</dbReference>
<dbReference type="STRING" id="28125.HMPREF3202_01635"/>
<dbReference type="Pfam" id="PF12964">
    <property type="entry name" value="DUF3853"/>
    <property type="match status" value="1"/>
</dbReference>